<reference evidence="5 6" key="1">
    <citation type="submission" date="2016-06" db="EMBL/GenBank/DDBJ databases">
        <title>Genome sequence of Porphyrobacter dokdonensis DSW-74.</title>
        <authorList>
            <person name="Kim J.F."/>
            <person name="Song J.Y."/>
        </authorList>
    </citation>
    <scope>NUCLEOTIDE SEQUENCE [LARGE SCALE GENOMIC DNA]</scope>
    <source>
        <strain evidence="5 6">DSW-74</strain>
    </source>
</reference>
<dbReference type="Pfam" id="PF16967">
    <property type="entry name" value="TcfC"/>
    <property type="match status" value="1"/>
</dbReference>
<feature type="signal peptide" evidence="2">
    <location>
        <begin position="1"/>
        <end position="22"/>
    </location>
</feature>
<evidence type="ECO:0000259" key="4">
    <source>
        <dbReference type="Pfam" id="PF16967"/>
    </source>
</evidence>
<keyword evidence="6" id="KW-1185">Reference proteome</keyword>
<organism evidence="5 6">
    <name type="scientific">Erythrobacter dokdonensis DSW-74</name>
    <dbReference type="NCBI Taxonomy" id="1300349"/>
    <lineage>
        <taxon>Bacteria</taxon>
        <taxon>Pseudomonadati</taxon>
        <taxon>Pseudomonadota</taxon>
        <taxon>Alphaproteobacteria</taxon>
        <taxon>Sphingomonadales</taxon>
        <taxon>Erythrobacteraceae</taxon>
        <taxon>Erythrobacter/Porphyrobacter group</taxon>
        <taxon>Erythrobacter</taxon>
    </lineage>
</organism>
<sequence length="847" mass="90001">MKHLRPWLCGCCSLVIAAPVLAQSQDPALLASEVERETAPNAPGAQVRSAAAFTISTPPGFEDLVDPAPVVVDIYFGGRLIGTTSGIQEPGYFTFDEPDKVIALIDGVTDPQAVAAALTGRLDSNAGLACRDDPRPGCGVLSPPVAAIIHDPGSFRLEIFIAPAFLAAVEVQTREYLPIPDAGLSLISTFAGSVSGVEGRAANYALQNRSILAWRNARLVADVGQSDNFGFQSQILAAELDTGALRYRGGLMFSEPLAFTGQARIYGASVGTQYDTRADAEGAFTQPIALFLPRRSQINAYRDGQLLASMQLDAGNQLVDTSVFPAGAYNITLEIIDDTGATRTETRFFTKDRSLPPVGRTAFSATAGTLAMDMGSGLPEFGDDLFMQGTVGHRLSPNVSLEGGALLVGQDFVAEAGASYLADGFNGRLVGLAGNNGNYGLIANVSWFDLANVSANAFFRRTWGPGFGGLGNRDRFGLTPINDINLLVGDSTQAGGNIGMRLGRANLRFDGLYFKSPRSEAFYAFGPSFDYATRPARNLQLTLFGDGRRSSDGWDVRVGIRINFLRDNFVVLGESAGAWRRRGGVEDSGPIGNLLATYSSPGVLRGDLSVAAGYARDLDSERVRAEANLDSQYGRFLGQVEHVFDTPGGGGTRYAANAITSLAIGGNDATLGGRDIGESGIVVALKGSGDDVEMDVLVDDVPRARIRPGQSIPVFLPPYRAYAVRLAPVRGRGGRFDANAREVSLYRGNMQYLEWEVRAVQAVFGRVVDMEGKPLPGAALFGERDFMQTDGSGYFQGEIAGEETYVMRKAGAEVCRITLAPSDSSRPLLDLGDVVCTTVATKSGDDS</sequence>
<feature type="domain" description="Pilus assembly protein E-set like" evidence="4">
    <location>
        <begin position="286"/>
        <end position="351"/>
    </location>
</feature>
<gene>
    <name evidence="5" type="ORF">I603_1798</name>
</gene>
<dbReference type="EMBL" id="LZYB01000004">
    <property type="protein sequence ID" value="OBV10585.1"/>
    <property type="molecule type" value="Genomic_DNA"/>
</dbReference>
<name>A0A1A7BH93_9SPHN</name>
<dbReference type="InterPro" id="IPR031917">
    <property type="entry name" value="Pilus_assem_C"/>
</dbReference>
<dbReference type="AlphaFoldDB" id="A0A1A7BH93"/>
<comment type="caution">
    <text evidence="5">The sequence shown here is derived from an EMBL/GenBank/DDBJ whole genome shotgun (WGS) entry which is preliminary data.</text>
</comment>
<evidence type="ECO:0000259" key="3">
    <source>
        <dbReference type="Pfam" id="PF15976"/>
    </source>
</evidence>
<evidence type="ECO:0000256" key="1">
    <source>
        <dbReference type="ARBA" id="ARBA00022729"/>
    </source>
</evidence>
<dbReference type="STRING" id="1300349.I603_1798"/>
<dbReference type="Pfam" id="PF15976">
    <property type="entry name" value="CooC_C"/>
    <property type="match status" value="1"/>
</dbReference>
<evidence type="ECO:0000313" key="6">
    <source>
        <dbReference type="Proteomes" id="UP000092484"/>
    </source>
</evidence>
<evidence type="ECO:0000256" key="2">
    <source>
        <dbReference type="SAM" id="SignalP"/>
    </source>
</evidence>
<dbReference type="InterPro" id="IPR032636">
    <property type="entry name" value="Pilus_assem_E-set-like_dom"/>
</dbReference>
<feature type="domain" description="Pilus assembly protein C-terminal" evidence="3">
    <location>
        <begin position="745"/>
        <end position="837"/>
    </location>
</feature>
<evidence type="ECO:0000313" key="5">
    <source>
        <dbReference type="EMBL" id="OBV10585.1"/>
    </source>
</evidence>
<keyword evidence="1 2" id="KW-0732">Signal</keyword>
<protein>
    <submittedName>
        <fullName evidence="5">Outer membrane fimbrial user protein</fullName>
    </submittedName>
</protein>
<proteinExistence type="predicted"/>
<dbReference type="Proteomes" id="UP000092484">
    <property type="component" value="Unassembled WGS sequence"/>
</dbReference>
<dbReference type="RefSeq" id="WP_158093642.1">
    <property type="nucleotide sequence ID" value="NZ_LZYB01000004.1"/>
</dbReference>
<accession>A0A1A7BH93</accession>
<feature type="chain" id="PRO_5008355076" evidence="2">
    <location>
        <begin position="23"/>
        <end position="847"/>
    </location>
</feature>